<dbReference type="PANTHER" id="PTHR43731:SF14">
    <property type="entry name" value="PRESENILIN-ASSOCIATED RHOMBOID-LIKE PROTEIN, MITOCHONDRIAL"/>
    <property type="match status" value="1"/>
</dbReference>
<dbReference type="Gene3D" id="1.20.1540.10">
    <property type="entry name" value="Rhomboid-like"/>
    <property type="match status" value="1"/>
</dbReference>
<gene>
    <name evidence="9" type="ORF">PNBC_06220</name>
</gene>
<comment type="similarity">
    <text evidence="2">Belongs to the peptidase S54 family.</text>
</comment>
<name>A0A167FWY8_9BACL</name>
<dbReference type="PANTHER" id="PTHR43731">
    <property type="entry name" value="RHOMBOID PROTEASE"/>
    <property type="match status" value="1"/>
</dbReference>
<protein>
    <submittedName>
        <fullName evidence="9">Rhomboid family intramembrane serine protease</fullName>
    </submittedName>
</protein>
<keyword evidence="10" id="KW-1185">Reference proteome</keyword>
<keyword evidence="9" id="KW-0645">Protease</keyword>
<proteinExistence type="inferred from homology"/>
<dbReference type="GO" id="GO:0016020">
    <property type="term" value="C:membrane"/>
    <property type="evidence" value="ECO:0007669"/>
    <property type="project" value="UniProtKB-SubCell"/>
</dbReference>
<evidence type="ECO:0000313" key="9">
    <source>
        <dbReference type="EMBL" id="OAB76984.1"/>
    </source>
</evidence>
<dbReference type="OrthoDB" id="9813074at2"/>
<dbReference type="SUPFAM" id="SSF144091">
    <property type="entry name" value="Rhomboid-like"/>
    <property type="match status" value="1"/>
</dbReference>
<keyword evidence="3 7" id="KW-0812">Transmembrane</keyword>
<dbReference type="KEGG" id="pcx:LPB68_18515"/>
<feature type="transmembrane region" description="Helical" evidence="7">
    <location>
        <begin position="180"/>
        <end position="197"/>
    </location>
</feature>
<keyword evidence="5 7" id="KW-1133">Transmembrane helix</keyword>
<reference evidence="9 10" key="1">
    <citation type="submission" date="2016-02" db="EMBL/GenBank/DDBJ databases">
        <title>Paenibacillus sp. LPB0068, isolated from Crassostrea gigas.</title>
        <authorList>
            <person name="Shin S.-K."/>
            <person name="Yi H."/>
        </authorList>
    </citation>
    <scope>NUCLEOTIDE SEQUENCE [LARGE SCALE GENOMIC DNA]</scope>
    <source>
        <strain evidence="9 10">LPB0068</strain>
    </source>
</reference>
<dbReference type="InterPro" id="IPR050925">
    <property type="entry name" value="Rhomboid_protease_S54"/>
</dbReference>
<dbReference type="InterPro" id="IPR022764">
    <property type="entry name" value="Peptidase_S54_rhomboid_dom"/>
</dbReference>
<evidence type="ECO:0000256" key="6">
    <source>
        <dbReference type="ARBA" id="ARBA00023136"/>
    </source>
</evidence>
<evidence type="ECO:0000256" key="1">
    <source>
        <dbReference type="ARBA" id="ARBA00004141"/>
    </source>
</evidence>
<sequence>MIFIRYEDWRSYLKYYPVTTLLIIANIIMFLVLSFNGGSTNTMTLIRFGALLNEGEGWRYISSMFLHHGFEHLLFNCFALLVFAPPLERLLGWWRYVILYVLSGIIGNVLTVAYYNRVGELLLSVGASGAIYGVYGAFLYIAIFQRRIIDDSSRKTLYAMLIFGIVFSFISPNVNWLGHFGGLIGGFFVYGLLIRLTRKRR</sequence>
<dbReference type="EMBL" id="LSFN01000005">
    <property type="protein sequence ID" value="OAB76984.1"/>
    <property type="molecule type" value="Genomic_DNA"/>
</dbReference>
<dbReference type="Proteomes" id="UP000077134">
    <property type="component" value="Unassembled WGS sequence"/>
</dbReference>
<organism evidence="9 10">
    <name type="scientific">Paenibacillus crassostreae</name>
    <dbReference type="NCBI Taxonomy" id="1763538"/>
    <lineage>
        <taxon>Bacteria</taxon>
        <taxon>Bacillati</taxon>
        <taxon>Bacillota</taxon>
        <taxon>Bacilli</taxon>
        <taxon>Bacillales</taxon>
        <taxon>Paenibacillaceae</taxon>
        <taxon>Paenibacillus</taxon>
    </lineage>
</organism>
<keyword evidence="6 7" id="KW-0472">Membrane</keyword>
<dbReference type="AlphaFoldDB" id="A0A167FWY8"/>
<evidence type="ECO:0000259" key="8">
    <source>
        <dbReference type="Pfam" id="PF01694"/>
    </source>
</evidence>
<feature type="transmembrane region" description="Helical" evidence="7">
    <location>
        <begin position="156"/>
        <end position="174"/>
    </location>
</feature>
<feature type="transmembrane region" description="Helical" evidence="7">
    <location>
        <begin position="12"/>
        <end position="35"/>
    </location>
</feature>
<feature type="transmembrane region" description="Helical" evidence="7">
    <location>
        <begin position="65"/>
        <end position="84"/>
    </location>
</feature>
<dbReference type="STRING" id="1763538.LPB68_18515"/>
<feature type="domain" description="Peptidase S54 rhomboid" evidence="8">
    <location>
        <begin position="55"/>
        <end position="193"/>
    </location>
</feature>
<evidence type="ECO:0000256" key="4">
    <source>
        <dbReference type="ARBA" id="ARBA00022801"/>
    </source>
</evidence>
<dbReference type="GO" id="GO:0004252">
    <property type="term" value="F:serine-type endopeptidase activity"/>
    <property type="evidence" value="ECO:0007669"/>
    <property type="project" value="InterPro"/>
</dbReference>
<evidence type="ECO:0000313" key="10">
    <source>
        <dbReference type="Proteomes" id="UP000077134"/>
    </source>
</evidence>
<comment type="subcellular location">
    <subcellularLocation>
        <location evidence="1">Membrane</location>
        <topology evidence="1">Multi-pass membrane protein</topology>
    </subcellularLocation>
</comment>
<accession>A0A167FWY8</accession>
<evidence type="ECO:0000256" key="5">
    <source>
        <dbReference type="ARBA" id="ARBA00022989"/>
    </source>
</evidence>
<evidence type="ECO:0000256" key="7">
    <source>
        <dbReference type="SAM" id="Phobius"/>
    </source>
</evidence>
<keyword evidence="4" id="KW-0378">Hydrolase</keyword>
<evidence type="ECO:0000256" key="2">
    <source>
        <dbReference type="ARBA" id="ARBA00009045"/>
    </source>
</evidence>
<comment type="caution">
    <text evidence="9">The sequence shown here is derived from an EMBL/GenBank/DDBJ whole genome shotgun (WGS) entry which is preliminary data.</text>
</comment>
<evidence type="ECO:0000256" key="3">
    <source>
        <dbReference type="ARBA" id="ARBA00022692"/>
    </source>
</evidence>
<dbReference type="RefSeq" id="WP_068656228.1">
    <property type="nucleotide sequence ID" value="NZ_CP017770.1"/>
</dbReference>
<dbReference type="Pfam" id="PF01694">
    <property type="entry name" value="Rhomboid"/>
    <property type="match status" value="1"/>
</dbReference>
<dbReference type="InterPro" id="IPR035952">
    <property type="entry name" value="Rhomboid-like_sf"/>
</dbReference>
<feature type="transmembrane region" description="Helical" evidence="7">
    <location>
        <begin position="121"/>
        <end position="144"/>
    </location>
</feature>
<feature type="transmembrane region" description="Helical" evidence="7">
    <location>
        <begin position="96"/>
        <end position="115"/>
    </location>
</feature>
<dbReference type="GO" id="GO:0006508">
    <property type="term" value="P:proteolysis"/>
    <property type="evidence" value="ECO:0007669"/>
    <property type="project" value="UniProtKB-KW"/>
</dbReference>